<gene>
    <name evidence="4" type="ORF">MEPE_00114</name>
</gene>
<protein>
    <recommendedName>
        <fullName evidence="6">Major facilitator superfamily (MFS) profile domain-containing protein</fullName>
    </recommendedName>
</protein>
<evidence type="ECO:0000256" key="2">
    <source>
        <dbReference type="ARBA" id="ARBA00006727"/>
    </source>
</evidence>
<dbReference type="Gene3D" id="1.20.1250.20">
    <property type="entry name" value="MFS general substrate transporter like domains"/>
    <property type="match status" value="1"/>
</dbReference>
<organism evidence="4 5">
    <name type="scientific">Melanopsichium pennsylvanicum</name>
    <dbReference type="NCBI Taxonomy" id="63383"/>
    <lineage>
        <taxon>Eukaryota</taxon>
        <taxon>Fungi</taxon>
        <taxon>Dikarya</taxon>
        <taxon>Basidiomycota</taxon>
        <taxon>Ustilaginomycotina</taxon>
        <taxon>Ustilaginomycetes</taxon>
        <taxon>Ustilaginales</taxon>
        <taxon>Ustilaginaceae</taxon>
        <taxon>Melanopsichium</taxon>
    </lineage>
</organism>
<dbReference type="GO" id="GO:0016020">
    <property type="term" value="C:membrane"/>
    <property type="evidence" value="ECO:0007669"/>
    <property type="project" value="UniProtKB-SubCell"/>
</dbReference>
<accession>A0AAJ4XFG6</accession>
<sequence length="185" mass="20157">MFSMIGYFVALYSLAASASSALGLTQKEASTLQSISAAGQLIGRPLCGSMLDLIGRHPCTIIIQVLAGFTCFTFWFPARSFGLLVVFTITQGLLGGTVWSSAAPISAEVVGIRDLPKRFGGILIGDGGSRTVWTTDCCGADQSQSEQFGEERSQYVSHLNWVLRRLFYRESYDAMFKLEICSKDK</sequence>
<evidence type="ECO:0008006" key="6">
    <source>
        <dbReference type="Google" id="ProtNLM"/>
    </source>
</evidence>
<keyword evidence="3" id="KW-0732">Signal</keyword>
<feature type="signal peptide" evidence="3">
    <location>
        <begin position="1"/>
        <end position="20"/>
    </location>
</feature>
<name>A0AAJ4XFG6_9BASI</name>
<feature type="chain" id="PRO_5042597632" description="Major facilitator superfamily (MFS) profile domain-containing protein" evidence="3">
    <location>
        <begin position="21"/>
        <end position="185"/>
    </location>
</feature>
<reference evidence="4" key="1">
    <citation type="submission" date="2023-10" db="EMBL/GenBank/DDBJ databases">
        <authorList>
            <person name="Guldener U."/>
        </authorList>
    </citation>
    <scope>NUCLEOTIDE SEQUENCE</scope>
    <source>
        <strain evidence="4">Mp4</strain>
    </source>
</reference>
<comment type="subcellular location">
    <subcellularLocation>
        <location evidence="1">Membrane</location>
        <topology evidence="1">Multi-pass membrane protein</topology>
    </subcellularLocation>
</comment>
<dbReference type="Pfam" id="PF07690">
    <property type="entry name" value="MFS_1"/>
    <property type="match status" value="1"/>
</dbReference>
<dbReference type="PANTHER" id="PTHR11360">
    <property type="entry name" value="MONOCARBOXYLATE TRANSPORTER"/>
    <property type="match status" value="1"/>
</dbReference>
<dbReference type="InterPro" id="IPR036259">
    <property type="entry name" value="MFS_trans_sf"/>
</dbReference>
<keyword evidence="5" id="KW-1185">Reference proteome</keyword>
<dbReference type="Proteomes" id="UP001294444">
    <property type="component" value="Unassembled WGS sequence"/>
</dbReference>
<dbReference type="GO" id="GO:0022857">
    <property type="term" value="F:transmembrane transporter activity"/>
    <property type="evidence" value="ECO:0007669"/>
    <property type="project" value="InterPro"/>
</dbReference>
<comment type="caution">
    <text evidence="4">The sequence shown here is derived from an EMBL/GenBank/DDBJ whole genome shotgun (WGS) entry which is preliminary data.</text>
</comment>
<dbReference type="SUPFAM" id="SSF103473">
    <property type="entry name" value="MFS general substrate transporter"/>
    <property type="match status" value="1"/>
</dbReference>
<evidence type="ECO:0000256" key="1">
    <source>
        <dbReference type="ARBA" id="ARBA00004141"/>
    </source>
</evidence>
<evidence type="ECO:0000313" key="5">
    <source>
        <dbReference type="Proteomes" id="UP001294444"/>
    </source>
</evidence>
<dbReference type="PANTHER" id="PTHR11360:SF315">
    <property type="entry name" value="TRANSPORTER MCH2-RELATED"/>
    <property type="match status" value="1"/>
</dbReference>
<evidence type="ECO:0000313" key="4">
    <source>
        <dbReference type="EMBL" id="SNX81409.1"/>
    </source>
</evidence>
<evidence type="ECO:0000256" key="3">
    <source>
        <dbReference type="SAM" id="SignalP"/>
    </source>
</evidence>
<dbReference type="InterPro" id="IPR050327">
    <property type="entry name" value="Proton-linked_MCT"/>
</dbReference>
<dbReference type="InterPro" id="IPR011701">
    <property type="entry name" value="MFS"/>
</dbReference>
<dbReference type="AlphaFoldDB" id="A0AAJ4XFG6"/>
<dbReference type="EMBL" id="OAPG01000001">
    <property type="protein sequence ID" value="SNX81409.1"/>
    <property type="molecule type" value="Genomic_DNA"/>
</dbReference>
<proteinExistence type="inferred from homology"/>
<comment type="similarity">
    <text evidence="2">Belongs to the major facilitator superfamily. Monocarboxylate porter (TC 2.A.1.13) family.</text>
</comment>